<dbReference type="RefSeq" id="WP_146397361.1">
    <property type="nucleotide sequence ID" value="NZ_SJPJ01000001.1"/>
</dbReference>
<comment type="caution">
    <text evidence="2">The sequence shown here is derived from an EMBL/GenBank/DDBJ whole genome shotgun (WGS) entry which is preliminary data.</text>
</comment>
<organism evidence="2 3">
    <name type="scientific">Novipirellula herctigrandis</name>
    <dbReference type="NCBI Taxonomy" id="2527986"/>
    <lineage>
        <taxon>Bacteria</taxon>
        <taxon>Pseudomonadati</taxon>
        <taxon>Planctomycetota</taxon>
        <taxon>Planctomycetia</taxon>
        <taxon>Pirellulales</taxon>
        <taxon>Pirellulaceae</taxon>
        <taxon>Novipirellula</taxon>
    </lineage>
</organism>
<keyword evidence="3" id="KW-1185">Reference proteome</keyword>
<accession>A0A5C5Z224</accession>
<evidence type="ECO:0000256" key="1">
    <source>
        <dbReference type="SAM" id="MobiDB-lite"/>
    </source>
</evidence>
<evidence type="ECO:0000313" key="3">
    <source>
        <dbReference type="Proteomes" id="UP000315010"/>
    </source>
</evidence>
<gene>
    <name evidence="2" type="ORF">CA13_28850</name>
</gene>
<feature type="compositionally biased region" description="Polar residues" evidence="1">
    <location>
        <begin position="8"/>
        <end position="20"/>
    </location>
</feature>
<reference evidence="2 3" key="1">
    <citation type="submission" date="2019-02" db="EMBL/GenBank/DDBJ databases">
        <title>Deep-cultivation of Planctomycetes and their phenomic and genomic characterization uncovers novel biology.</title>
        <authorList>
            <person name="Wiegand S."/>
            <person name="Jogler M."/>
            <person name="Boedeker C."/>
            <person name="Pinto D."/>
            <person name="Vollmers J."/>
            <person name="Rivas-Marin E."/>
            <person name="Kohn T."/>
            <person name="Peeters S.H."/>
            <person name="Heuer A."/>
            <person name="Rast P."/>
            <person name="Oberbeckmann S."/>
            <person name="Bunk B."/>
            <person name="Jeske O."/>
            <person name="Meyerdierks A."/>
            <person name="Storesund J.E."/>
            <person name="Kallscheuer N."/>
            <person name="Luecker S."/>
            <person name="Lage O.M."/>
            <person name="Pohl T."/>
            <person name="Merkel B.J."/>
            <person name="Hornburger P."/>
            <person name="Mueller R.-W."/>
            <person name="Bruemmer F."/>
            <person name="Labrenz M."/>
            <person name="Spormann A.M."/>
            <person name="Op Den Camp H."/>
            <person name="Overmann J."/>
            <person name="Amann R."/>
            <person name="Jetten M.S.M."/>
            <person name="Mascher T."/>
            <person name="Medema M.H."/>
            <person name="Devos D.P."/>
            <person name="Kaster A.-K."/>
            <person name="Ovreas L."/>
            <person name="Rohde M."/>
            <person name="Galperin M.Y."/>
            <person name="Jogler C."/>
        </authorList>
    </citation>
    <scope>NUCLEOTIDE SEQUENCE [LARGE SCALE GENOMIC DNA]</scope>
    <source>
        <strain evidence="2 3">CA13</strain>
    </source>
</reference>
<dbReference type="EMBL" id="SJPJ01000001">
    <property type="protein sequence ID" value="TWT81432.1"/>
    <property type="molecule type" value="Genomic_DNA"/>
</dbReference>
<sequence>MVIPASGQIRSGQVRSGQVTQRERPAAWKNLVPGGQFKDFILPTHVHFAVIDCRKHNDQPADTHNSKLIILPMRKARLLDRLSPEPITSTTGEIQVKIRAKDGFDPHRDLDLDSLRFGASDEVNYGRGSKLLRAEKAGKHLVLVFGGSDCGFTAENFAGKLLGKHASGELLFGSSDLPGADGKVPLLSAMSPKFEFTGDGLEAYVEVTNFGELMSDKSVIKMLIGDELLAEETVRSLNPFENSMVRLVCQQELSAGSAVDVTVLLQSGNLPTESFKKKVVVPRK</sequence>
<name>A0A5C5Z224_9BACT</name>
<feature type="region of interest" description="Disordered" evidence="1">
    <location>
        <begin position="1"/>
        <end position="21"/>
    </location>
</feature>
<dbReference type="AlphaFoldDB" id="A0A5C5Z224"/>
<proteinExistence type="predicted"/>
<dbReference type="Proteomes" id="UP000315010">
    <property type="component" value="Unassembled WGS sequence"/>
</dbReference>
<protein>
    <recommendedName>
        <fullName evidence="4">CARDB domain-containing protein</fullName>
    </recommendedName>
</protein>
<dbReference type="OrthoDB" id="9766839at2"/>
<evidence type="ECO:0008006" key="4">
    <source>
        <dbReference type="Google" id="ProtNLM"/>
    </source>
</evidence>
<evidence type="ECO:0000313" key="2">
    <source>
        <dbReference type="EMBL" id="TWT81432.1"/>
    </source>
</evidence>